<keyword evidence="10" id="KW-0249">Electron transport</keyword>
<evidence type="ECO:0000256" key="15">
    <source>
        <dbReference type="ARBA" id="ARBA00023284"/>
    </source>
</evidence>
<evidence type="ECO:0000256" key="9">
    <source>
        <dbReference type="ARBA" id="ARBA00022827"/>
    </source>
</evidence>
<keyword evidence="7" id="KW-0732">Signal</keyword>
<feature type="active site" description="Nucleophile" evidence="16">
    <location>
        <position position="378"/>
    </location>
</feature>
<feature type="binding site" evidence="17">
    <location>
        <position position="202"/>
    </location>
    <ligand>
        <name>FAD</name>
        <dbReference type="ChEBI" id="CHEBI:57692"/>
    </ligand>
</feature>
<dbReference type="OrthoDB" id="269384at2759"/>
<comment type="subcellular location">
    <subcellularLocation>
        <location evidence="2">Endoplasmic reticulum membrane</location>
        <topology evidence="2">Peripheral membrane protein</topology>
        <orientation evidence="2">Lumenal side</orientation>
    </subcellularLocation>
</comment>
<keyword evidence="12 19" id="KW-0472">Membrane</keyword>
<evidence type="ECO:0000256" key="16">
    <source>
        <dbReference type="PIRSR" id="PIRSR017205-1"/>
    </source>
</evidence>
<evidence type="ECO:0000256" key="18">
    <source>
        <dbReference type="PIRSR" id="PIRSR017205-3"/>
    </source>
</evidence>
<comment type="subunit">
    <text evidence="4">May function both as a monomer and a homodimer.</text>
</comment>
<protein>
    <submittedName>
        <fullName evidence="20">ERO1-domain-containing protein</fullName>
    </submittedName>
</protein>
<dbReference type="GO" id="GO:0005789">
    <property type="term" value="C:endoplasmic reticulum membrane"/>
    <property type="evidence" value="ECO:0007669"/>
    <property type="project" value="UniProtKB-SubCell"/>
</dbReference>
<keyword evidence="15" id="KW-0676">Redox-active center</keyword>
<evidence type="ECO:0000256" key="2">
    <source>
        <dbReference type="ARBA" id="ARBA00004367"/>
    </source>
</evidence>
<evidence type="ECO:0000256" key="11">
    <source>
        <dbReference type="ARBA" id="ARBA00023002"/>
    </source>
</evidence>
<dbReference type="PANTHER" id="PTHR12613:SF0">
    <property type="entry name" value="ERO1-LIKE PROTEIN"/>
    <property type="match status" value="1"/>
</dbReference>
<feature type="active site" evidence="16">
    <location>
        <position position="381"/>
    </location>
</feature>
<evidence type="ECO:0000256" key="19">
    <source>
        <dbReference type="SAM" id="Phobius"/>
    </source>
</evidence>
<feature type="binding site" evidence="17">
    <location>
        <position position="249"/>
    </location>
    <ligand>
        <name>FAD</name>
        <dbReference type="ChEBI" id="CHEBI:57692"/>
    </ligand>
</feature>
<dbReference type="PANTHER" id="PTHR12613">
    <property type="entry name" value="ERO1-RELATED"/>
    <property type="match status" value="1"/>
</dbReference>
<dbReference type="GO" id="GO:0016972">
    <property type="term" value="F:thiol oxidase activity"/>
    <property type="evidence" value="ECO:0007669"/>
    <property type="project" value="InterPro"/>
</dbReference>
<dbReference type="PIRSF" id="PIRSF017205">
    <property type="entry name" value="ERO1"/>
    <property type="match status" value="1"/>
</dbReference>
<dbReference type="GO" id="GO:0015035">
    <property type="term" value="F:protein-disulfide reductase activity"/>
    <property type="evidence" value="ECO:0007669"/>
    <property type="project" value="InterPro"/>
</dbReference>
<evidence type="ECO:0000256" key="7">
    <source>
        <dbReference type="ARBA" id="ARBA00022729"/>
    </source>
</evidence>
<feature type="binding site" evidence="17">
    <location>
        <position position="252"/>
    </location>
    <ligand>
        <name>FAD</name>
        <dbReference type="ChEBI" id="CHEBI:57692"/>
    </ligand>
</feature>
<dbReference type="InParanoid" id="A0A1Y1XT65"/>
<dbReference type="STRING" id="1314790.A0A1Y1XT65"/>
<keyword evidence="14" id="KW-0325">Glycoprotein</keyword>
<evidence type="ECO:0000313" key="20">
    <source>
        <dbReference type="EMBL" id="ORX88913.1"/>
    </source>
</evidence>
<dbReference type="FunCoup" id="A0A1Y1XT65">
    <property type="interactions" value="568"/>
</dbReference>
<gene>
    <name evidence="20" type="ORF">K493DRAFT_290008</name>
</gene>
<comment type="similarity">
    <text evidence="3">Belongs to the EROs family.</text>
</comment>
<feature type="binding site" evidence="17">
    <location>
        <position position="191"/>
    </location>
    <ligand>
        <name>FAD</name>
        <dbReference type="ChEBI" id="CHEBI:57692"/>
    </ligand>
</feature>
<evidence type="ECO:0000313" key="21">
    <source>
        <dbReference type="Proteomes" id="UP000193498"/>
    </source>
</evidence>
<feature type="disulfide bond" evidence="18">
    <location>
        <begin position="160"/>
        <end position="168"/>
    </location>
</feature>
<feature type="non-terminal residue" evidence="20">
    <location>
        <position position="1"/>
    </location>
</feature>
<evidence type="ECO:0000256" key="6">
    <source>
        <dbReference type="ARBA" id="ARBA00022630"/>
    </source>
</evidence>
<organism evidence="20 21">
    <name type="scientific">Basidiobolus meristosporus CBS 931.73</name>
    <dbReference type="NCBI Taxonomy" id="1314790"/>
    <lineage>
        <taxon>Eukaryota</taxon>
        <taxon>Fungi</taxon>
        <taxon>Fungi incertae sedis</taxon>
        <taxon>Zoopagomycota</taxon>
        <taxon>Entomophthoromycotina</taxon>
        <taxon>Basidiobolomycetes</taxon>
        <taxon>Basidiobolales</taxon>
        <taxon>Basidiobolaceae</taxon>
        <taxon>Basidiobolus</taxon>
    </lineage>
</organism>
<dbReference type="InterPro" id="IPR007266">
    <property type="entry name" value="Ero1"/>
</dbReference>
<keyword evidence="19" id="KW-1133">Transmembrane helix</keyword>
<evidence type="ECO:0000256" key="10">
    <source>
        <dbReference type="ARBA" id="ARBA00022982"/>
    </source>
</evidence>
<dbReference type="EMBL" id="MCFE01000490">
    <property type="protein sequence ID" value="ORX88913.1"/>
    <property type="molecule type" value="Genomic_DNA"/>
</dbReference>
<keyword evidence="9 17" id="KW-0274">FAD</keyword>
<feature type="binding site" evidence="17">
    <location>
        <position position="189"/>
    </location>
    <ligand>
        <name>FAD</name>
        <dbReference type="ChEBI" id="CHEBI:57692"/>
    </ligand>
</feature>
<sequence>MAKAKKDSKVGKDEEAIPNTTTRLLRFILPIAIAAFSLTIWFPTIFENDRGLSQDNFSEPITRVPKGPIGDSHSEYDTLNQLNNDLSSHLRTLIRTPFFSHYKLNLYKQCPFWTVGGLCTQRDCAVEILDENQVPEELRKKLSAIDFSPASMGFKPLKKCEYSDKDFCLVESEDSEDGVYVNLANNPERFTGYSGESANRIWQSIYEENCFKSDSKHDHISHMDNALTPSGSEDPDTCLEKRVFYRLVSGLHASISVHVCDEFYNKTTGEWGHNMPCYHYRVGKFPERIENVYFNYALLLRAVNKMSNYLNMYDFCSGDKQTDDEVKDLVNNVVSLTSSCPPTFNEKAFFNDPRSRVLKEEFRDHFRNVSRIMDCVGCEKCRLWGKIQTSGLGTALKVLFSYDDRKFTGKSTTDILQRSEIVALFNTFNRFSESVEAIQRFQSMYPDYPHLQ</sequence>
<dbReference type="AlphaFoldDB" id="A0A1Y1XT65"/>
<feature type="disulfide bond" description="Redox-active" evidence="18">
    <location>
        <begin position="119"/>
        <end position="124"/>
    </location>
</feature>
<keyword evidence="13 18" id="KW-1015">Disulfide bond</keyword>
<keyword evidence="19" id="KW-0812">Transmembrane</keyword>
<comment type="cofactor">
    <cofactor evidence="1 17">
        <name>FAD</name>
        <dbReference type="ChEBI" id="CHEBI:57692"/>
    </cofactor>
</comment>
<evidence type="ECO:0000256" key="3">
    <source>
        <dbReference type="ARBA" id="ARBA00008277"/>
    </source>
</evidence>
<feature type="transmembrane region" description="Helical" evidence="19">
    <location>
        <begin position="27"/>
        <end position="46"/>
    </location>
</feature>
<evidence type="ECO:0000256" key="5">
    <source>
        <dbReference type="ARBA" id="ARBA00022448"/>
    </source>
</evidence>
<feature type="binding site" evidence="17">
    <location>
        <position position="281"/>
    </location>
    <ligand>
        <name>FAD</name>
        <dbReference type="ChEBI" id="CHEBI:57692"/>
    </ligand>
</feature>
<evidence type="ECO:0000256" key="4">
    <source>
        <dbReference type="ARBA" id="ARBA00011802"/>
    </source>
</evidence>
<keyword evidence="6" id="KW-0285">Flavoprotein</keyword>
<evidence type="ECO:0000256" key="14">
    <source>
        <dbReference type="ARBA" id="ARBA00023180"/>
    </source>
</evidence>
<evidence type="ECO:0000256" key="8">
    <source>
        <dbReference type="ARBA" id="ARBA00022824"/>
    </source>
</evidence>
<dbReference type="InterPro" id="IPR037192">
    <property type="entry name" value="ERO1-like_sf"/>
</dbReference>
<accession>A0A1Y1XT65</accession>
<keyword evidence="5" id="KW-0813">Transport</keyword>
<evidence type="ECO:0000256" key="1">
    <source>
        <dbReference type="ARBA" id="ARBA00001974"/>
    </source>
</evidence>
<dbReference type="SUPFAM" id="SSF110019">
    <property type="entry name" value="ERO1-like"/>
    <property type="match status" value="1"/>
</dbReference>
<proteinExistence type="inferred from homology"/>
<dbReference type="Pfam" id="PF04137">
    <property type="entry name" value="ERO1"/>
    <property type="match status" value="1"/>
</dbReference>
<keyword evidence="11" id="KW-0560">Oxidoreductase</keyword>
<name>A0A1Y1XT65_9FUNG</name>
<reference evidence="20 21" key="1">
    <citation type="submission" date="2016-07" db="EMBL/GenBank/DDBJ databases">
        <title>Pervasive Adenine N6-methylation of Active Genes in Fungi.</title>
        <authorList>
            <consortium name="DOE Joint Genome Institute"/>
            <person name="Mondo S.J."/>
            <person name="Dannebaum R.O."/>
            <person name="Kuo R.C."/>
            <person name="Labutti K."/>
            <person name="Haridas S."/>
            <person name="Kuo A."/>
            <person name="Salamov A."/>
            <person name="Ahrendt S.R."/>
            <person name="Lipzen A."/>
            <person name="Sullivan W."/>
            <person name="Andreopoulos W.B."/>
            <person name="Clum A."/>
            <person name="Lindquist E."/>
            <person name="Daum C."/>
            <person name="Ramamoorthy G.K."/>
            <person name="Gryganskyi A."/>
            <person name="Culley D."/>
            <person name="Magnuson J.K."/>
            <person name="James T.Y."/>
            <person name="O'Malley M.A."/>
            <person name="Stajich J.E."/>
            <person name="Spatafora J.W."/>
            <person name="Visel A."/>
            <person name="Grigoriev I.V."/>
        </authorList>
    </citation>
    <scope>NUCLEOTIDE SEQUENCE [LARGE SCALE GENOMIC DNA]</scope>
    <source>
        <strain evidence="20 21">CBS 931.73</strain>
    </source>
</reference>
<keyword evidence="8" id="KW-0256">Endoplasmic reticulum</keyword>
<evidence type="ECO:0000256" key="12">
    <source>
        <dbReference type="ARBA" id="ARBA00023136"/>
    </source>
</evidence>
<comment type="caution">
    <text evidence="20">The sequence shown here is derived from an EMBL/GenBank/DDBJ whole genome shotgun (WGS) entry which is preliminary data.</text>
</comment>
<feature type="disulfide bond" description="Redox-active" evidence="18">
    <location>
        <begin position="378"/>
        <end position="381"/>
    </location>
</feature>
<dbReference type="GO" id="GO:0071949">
    <property type="term" value="F:FAD binding"/>
    <property type="evidence" value="ECO:0007669"/>
    <property type="project" value="InterPro"/>
</dbReference>
<evidence type="ECO:0000256" key="17">
    <source>
        <dbReference type="PIRSR" id="PIRSR017205-2"/>
    </source>
</evidence>
<dbReference type="GO" id="GO:0034975">
    <property type="term" value="P:protein folding in endoplasmic reticulum"/>
    <property type="evidence" value="ECO:0007669"/>
    <property type="project" value="InterPro"/>
</dbReference>
<evidence type="ECO:0000256" key="13">
    <source>
        <dbReference type="ARBA" id="ARBA00023157"/>
    </source>
</evidence>
<dbReference type="Proteomes" id="UP000193498">
    <property type="component" value="Unassembled WGS sequence"/>
</dbReference>
<keyword evidence="21" id="KW-1185">Reference proteome</keyword>